<dbReference type="Pfam" id="PF04199">
    <property type="entry name" value="Cyclase"/>
    <property type="match status" value="1"/>
</dbReference>
<dbReference type="SUPFAM" id="SSF102198">
    <property type="entry name" value="Putative cyclase"/>
    <property type="match status" value="1"/>
</dbReference>
<protein>
    <submittedName>
        <fullName evidence="1">Cyclase</fullName>
    </submittedName>
</protein>
<proteinExistence type="predicted"/>
<gene>
    <name evidence="1" type="ORF">GEMMAAP_14555</name>
</gene>
<dbReference type="EMBL" id="CP011454">
    <property type="protein sequence ID" value="AMW06885.1"/>
    <property type="molecule type" value="Genomic_DNA"/>
</dbReference>
<dbReference type="KEGG" id="gph:GEMMAAP_14555"/>
<dbReference type="InterPro" id="IPR037175">
    <property type="entry name" value="KFase_sf"/>
</dbReference>
<reference evidence="1 2" key="2">
    <citation type="journal article" date="2016" name="Environ. Microbiol. Rep.">
        <title>Metagenomic evidence for the presence of phototrophic Gemmatimonadetes bacteria in diverse environments.</title>
        <authorList>
            <person name="Zeng Y."/>
            <person name="Baumbach J."/>
            <person name="Barbosa E.G."/>
            <person name="Azevedo V."/>
            <person name="Zhang C."/>
            <person name="Koblizek M."/>
        </authorList>
    </citation>
    <scope>NUCLEOTIDE SEQUENCE [LARGE SCALE GENOMIC DNA]</scope>
    <source>
        <strain evidence="1 2">AP64</strain>
    </source>
</reference>
<dbReference type="eggNOG" id="COG1878">
    <property type="taxonomic scope" value="Bacteria"/>
</dbReference>
<keyword evidence="2" id="KW-1185">Reference proteome</keyword>
<reference evidence="1 2" key="1">
    <citation type="journal article" date="2014" name="Proc. Natl. Acad. Sci. U.S.A.">
        <title>Functional type 2 photosynthetic reaction centers found in the rare bacterial phylum Gemmatimonadetes.</title>
        <authorList>
            <person name="Zeng Y."/>
            <person name="Feng F."/>
            <person name="Medova H."/>
            <person name="Dean J."/>
            <person name="Koblizek M."/>
        </authorList>
    </citation>
    <scope>NUCLEOTIDE SEQUENCE [LARGE SCALE GENOMIC DNA]</scope>
    <source>
        <strain evidence="1 2">AP64</strain>
    </source>
</reference>
<dbReference type="GO" id="GO:0019441">
    <property type="term" value="P:L-tryptophan catabolic process to kynurenine"/>
    <property type="evidence" value="ECO:0007669"/>
    <property type="project" value="InterPro"/>
</dbReference>
<name>A0A143BQL3_9BACT</name>
<dbReference type="Gene3D" id="3.50.30.50">
    <property type="entry name" value="Putative cyclase"/>
    <property type="match status" value="1"/>
</dbReference>
<sequence>MLLSGCQSPSSQATKTPPALDLARLRPIDLSHAYNAQTIYWPNSPTTFSLQSQAKGPTPGGWFYSANSFSSPEHGGTHLDAPIHFSEQGRSSEQIPVAQLIGAAVVIDISGKVAQAPDYLLTRDDVLAFEQTHGKIAANSMVLLRTGWSSRWPDRKAYLGDDTPGRTDQLHFPSFGPEAATLLVEERQVSVLGADVASIDGGQSKDFRVHRIAAAKNVPGLENLTNLDSLPPTGAFVLALPMKIEGGSGGPLRAVALVPR</sequence>
<dbReference type="Proteomes" id="UP000076404">
    <property type="component" value="Chromosome"/>
</dbReference>
<dbReference type="PANTHER" id="PTHR31118:SF12">
    <property type="entry name" value="CYCLASE-LIKE PROTEIN 2"/>
    <property type="match status" value="1"/>
</dbReference>
<evidence type="ECO:0000313" key="1">
    <source>
        <dbReference type="EMBL" id="AMW06885.1"/>
    </source>
</evidence>
<dbReference type="STRING" id="1379270.GEMMAAP_14555"/>
<accession>A0A143BQL3</accession>
<organism evidence="1 2">
    <name type="scientific">Gemmatimonas phototrophica</name>
    <dbReference type="NCBI Taxonomy" id="1379270"/>
    <lineage>
        <taxon>Bacteria</taxon>
        <taxon>Pseudomonadati</taxon>
        <taxon>Gemmatimonadota</taxon>
        <taxon>Gemmatimonadia</taxon>
        <taxon>Gemmatimonadales</taxon>
        <taxon>Gemmatimonadaceae</taxon>
        <taxon>Gemmatimonas</taxon>
    </lineage>
</organism>
<dbReference type="AlphaFoldDB" id="A0A143BQL3"/>
<dbReference type="PANTHER" id="PTHR31118">
    <property type="entry name" value="CYCLASE-LIKE PROTEIN 2"/>
    <property type="match status" value="1"/>
</dbReference>
<dbReference type="InterPro" id="IPR007325">
    <property type="entry name" value="KFase/CYL"/>
</dbReference>
<evidence type="ECO:0000313" key="2">
    <source>
        <dbReference type="Proteomes" id="UP000076404"/>
    </source>
</evidence>
<dbReference type="GO" id="GO:0004061">
    <property type="term" value="F:arylformamidase activity"/>
    <property type="evidence" value="ECO:0007669"/>
    <property type="project" value="InterPro"/>
</dbReference>